<dbReference type="InParanoid" id="A0A212QZJ3"/>
<reference evidence="2" key="1">
    <citation type="submission" date="2017-06" db="EMBL/GenBank/DDBJ databases">
        <authorList>
            <person name="Varghese N."/>
            <person name="Submissions S."/>
        </authorList>
    </citation>
    <scope>NUCLEOTIDE SEQUENCE [LARGE SCALE GENOMIC DNA]</scope>
    <source>
        <strain evidence="2">JAD2</strain>
    </source>
</reference>
<dbReference type="OrthoDB" id="9780310at2"/>
<dbReference type="InterPro" id="IPR002763">
    <property type="entry name" value="DUF72"/>
</dbReference>
<dbReference type="Gene3D" id="3.20.20.410">
    <property type="entry name" value="Protein of unknown function UPF0759"/>
    <property type="match status" value="1"/>
</dbReference>
<gene>
    <name evidence="1" type="ORF">SAMN02746019_00009350</name>
</gene>
<dbReference type="PANTHER" id="PTHR30348:SF4">
    <property type="entry name" value="DUF72 DOMAIN-CONTAINING PROTEIN"/>
    <property type="match status" value="1"/>
</dbReference>
<evidence type="ECO:0000313" key="2">
    <source>
        <dbReference type="Proteomes" id="UP000197025"/>
    </source>
</evidence>
<protein>
    <submittedName>
        <fullName evidence="1">Uncharacterized conserved protein YecE, DUF72 family</fullName>
    </submittedName>
</protein>
<dbReference type="AlphaFoldDB" id="A0A212QZJ3"/>
<evidence type="ECO:0000313" key="1">
    <source>
        <dbReference type="EMBL" id="SNB65153.1"/>
    </source>
</evidence>
<dbReference type="RefSeq" id="WP_088571179.1">
    <property type="nucleotide sequence ID" value="NZ_FYEK01000027.1"/>
</dbReference>
<keyword evidence="2" id="KW-1185">Reference proteome</keyword>
<dbReference type="EMBL" id="FYEK01000027">
    <property type="protein sequence ID" value="SNB65153.1"/>
    <property type="molecule type" value="Genomic_DNA"/>
</dbReference>
<dbReference type="FunCoup" id="A0A212QZJ3">
    <property type="interactions" value="16"/>
</dbReference>
<accession>A0A212QZJ3</accession>
<name>A0A212QZJ3_9CHLR</name>
<dbReference type="Pfam" id="PF01904">
    <property type="entry name" value="DUF72"/>
    <property type="match status" value="1"/>
</dbReference>
<dbReference type="PANTHER" id="PTHR30348">
    <property type="entry name" value="UNCHARACTERIZED PROTEIN YECE"/>
    <property type="match status" value="1"/>
</dbReference>
<organism evidence="1 2">
    <name type="scientific">Thermoflexus hugenholtzii JAD2</name>
    <dbReference type="NCBI Taxonomy" id="877466"/>
    <lineage>
        <taxon>Bacteria</taxon>
        <taxon>Bacillati</taxon>
        <taxon>Chloroflexota</taxon>
        <taxon>Thermoflexia</taxon>
        <taxon>Thermoflexales</taxon>
        <taxon>Thermoflexaceae</taxon>
        <taxon>Thermoflexus</taxon>
    </lineage>
</organism>
<sequence>MGPRCWIGTSGWVYPHWRGVFYPEDLPQRRWFSYYAAHFDTVEINNTFYRLPSEATFDRWRDQAPEGFRYAVKANRYLTHVRRLKDCADPLVRFLERARRLGDRLGPILYQLPPGWPPDPGRLAAFAALLPPDMLHVFELRDPRWWIEPVREVLARGALSFCLFDMPELSPPLWVTGPVVYIRFHGSTALYAGRYAREALAAWAERIRGFLHAGYEVYVYFNNDAFGHAVINAMELREMLG</sequence>
<dbReference type="InterPro" id="IPR036520">
    <property type="entry name" value="UPF0759_sf"/>
</dbReference>
<dbReference type="SUPFAM" id="SSF117396">
    <property type="entry name" value="TM1631-like"/>
    <property type="match status" value="1"/>
</dbReference>
<dbReference type="Proteomes" id="UP000197025">
    <property type="component" value="Unassembled WGS sequence"/>
</dbReference>
<proteinExistence type="predicted"/>